<feature type="transmembrane region" description="Helical" evidence="6">
    <location>
        <begin position="549"/>
        <end position="569"/>
    </location>
</feature>
<keyword evidence="2 6" id="KW-0812">Transmembrane</keyword>
<feature type="region of interest" description="Disordered" evidence="5">
    <location>
        <begin position="248"/>
        <end position="300"/>
    </location>
</feature>
<feature type="transmembrane region" description="Helical" evidence="6">
    <location>
        <begin position="152"/>
        <end position="170"/>
    </location>
</feature>
<dbReference type="GO" id="GO:0016020">
    <property type="term" value="C:membrane"/>
    <property type="evidence" value="ECO:0007669"/>
    <property type="project" value="UniProtKB-SubCell"/>
</dbReference>
<name>A0A854QFD5_CRYNE</name>
<comment type="subcellular location">
    <subcellularLocation>
        <location evidence="1">Membrane</location>
        <topology evidence="1">Multi-pass membrane protein</topology>
    </subcellularLocation>
</comment>
<evidence type="ECO:0000313" key="8">
    <source>
        <dbReference type="Proteomes" id="UP000199727"/>
    </source>
</evidence>
<evidence type="ECO:0000256" key="3">
    <source>
        <dbReference type="ARBA" id="ARBA00022989"/>
    </source>
</evidence>
<keyword evidence="4 6" id="KW-0472">Membrane</keyword>
<dbReference type="GO" id="GO:0055085">
    <property type="term" value="P:transmembrane transport"/>
    <property type="evidence" value="ECO:0007669"/>
    <property type="project" value="InterPro"/>
</dbReference>
<organism evidence="7 8">
    <name type="scientific">Cryptococcus neoformans Tu259-1</name>
    <dbReference type="NCBI Taxonomy" id="1230072"/>
    <lineage>
        <taxon>Eukaryota</taxon>
        <taxon>Fungi</taxon>
        <taxon>Dikarya</taxon>
        <taxon>Basidiomycota</taxon>
        <taxon>Agaricomycotina</taxon>
        <taxon>Tremellomycetes</taxon>
        <taxon>Tremellales</taxon>
        <taxon>Cryptococcaceae</taxon>
        <taxon>Cryptococcus</taxon>
        <taxon>Cryptococcus neoformans species complex</taxon>
    </lineage>
</organism>
<evidence type="ECO:0000256" key="1">
    <source>
        <dbReference type="ARBA" id="ARBA00004141"/>
    </source>
</evidence>
<accession>A0A854QFD5</accession>
<dbReference type="AlphaFoldDB" id="A0A854QFD5"/>
<evidence type="ECO:0000256" key="4">
    <source>
        <dbReference type="ARBA" id="ARBA00023136"/>
    </source>
</evidence>
<dbReference type="InterPro" id="IPR004776">
    <property type="entry name" value="Mem_transp_PIN-like"/>
</dbReference>
<proteinExistence type="predicted"/>
<feature type="transmembrane region" description="Helical" evidence="6">
    <location>
        <begin position="108"/>
        <end position="132"/>
    </location>
</feature>
<dbReference type="EMBL" id="AMKT01000040">
    <property type="protein sequence ID" value="OXG22370.1"/>
    <property type="molecule type" value="Genomic_DNA"/>
</dbReference>
<dbReference type="Pfam" id="PF03547">
    <property type="entry name" value="Mem_trans"/>
    <property type="match status" value="1"/>
</dbReference>
<evidence type="ECO:0000256" key="6">
    <source>
        <dbReference type="SAM" id="Phobius"/>
    </source>
</evidence>
<dbReference type="PANTHER" id="PTHR31794:SF2">
    <property type="entry name" value="AUXIN EFFLUX TRANSPORTER FAMILY PROTEIN (EUROFUNG)"/>
    <property type="match status" value="1"/>
</dbReference>
<gene>
    <name evidence="7" type="ORF">C361_03031</name>
</gene>
<dbReference type="PANTHER" id="PTHR31794">
    <property type="entry name" value="AUXIN EFFLUX TRANSPORTER FAMILY PROTEIN (EUROFUNG)"/>
    <property type="match status" value="1"/>
</dbReference>
<protein>
    <submittedName>
        <fullName evidence="7">Endoplasmic reticulum protein</fullName>
    </submittedName>
</protein>
<keyword evidence="3 6" id="KW-1133">Transmembrane helix</keyword>
<sequence length="572" mass="63368">MYEDAVPIKTLLRTVFNSIFEVILLCVAGYVLARAGVTDKATQRKLNVINVSLFTPALLFSKVAYSLTPAKLKELWIIPLGFILITGLSALVAWFLAKVFRLSKSQTAFAICAAMFQNSNSLPIALIQALVTTVPGLKWGFDDSKDQMLGRALTYLVLYSTLGMMLRWSWGVKLLSNADDEVDQTQHDHDHGLAGDMGLVQSPGHIEENEYESRSPFFPSEDHQAPRGRGSLFRGRGSLFGVTPTMIRDASSSPTTPFGVPGPVHPMHSPRRQSTTGASTRSHSIMSATRRSRTLSRTESGREFWGLPEAPRNHRIELIEEDSSDEEDEEWGNYAQPDFRLRREPPSTKLQAYWRGFQKKATSFGKSVNAFMTVPMYAALLSIFIAMVQPLQREMAKFKPLEQAIKGAGQCSIPVTLVVLGAFFYTPPSTHPPFSGLHPNETPARPSNFFERKFRAIAGSHPSDQKAYPRENRTVFVAVISRMILVPMLMMPLLALMAKYDFFEAAADPVFVLCAVLLVSSPPALTLAQITQAASGDAFERLISKTISWSYAVLTPPLTLIYVVIGLVFGRL</sequence>
<reference evidence="7 8" key="1">
    <citation type="submission" date="2017-06" db="EMBL/GenBank/DDBJ databases">
        <title>Global population genomics of the pathogenic fungus Cryptococcus neoformans var. grubii.</title>
        <authorList>
            <person name="Cuomo C."/>
            <person name="Litvintseva A."/>
            <person name="Chen Y."/>
            <person name="Young S."/>
            <person name="Zeng Q."/>
            <person name="Chapman S."/>
            <person name="Gujja S."/>
            <person name="Saif S."/>
            <person name="Birren B."/>
        </authorList>
    </citation>
    <scope>NUCLEOTIDE SEQUENCE [LARGE SCALE GENOMIC DNA]</scope>
    <source>
        <strain evidence="7 8">Tu259-1</strain>
    </source>
</reference>
<feature type="transmembrane region" description="Helical" evidence="6">
    <location>
        <begin position="45"/>
        <end position="64"/>
    </location>
</feature>
<feature type="transmembrane region" description="Helical" evidence="6">
    <location>
        <begin position="475"/>
        <end position="498"/>
    </location>
</feature>
<dbReference type="OrthoDB" id="2499604at2759"/>
<feature type="region of interest" description="Disordered" evidence="5">
    <location>
        <begin position="216"/>
        <end position="235"/>
    </location>
</feature>
<feature type="transmembrane region" description="Helical" evidence="6">
    <location>
        <begin position="368"/>
        <end position="387"/>
    </location>
</feature>
<feature type="transmembrane region" description="Helical" evidence="6">
    <location>
        <begin position="510"/>
        <end position="528"/>
    </location>
</feature>
<comment type="caution">
    <text evidence="7">The sequence shown here is derived from an EMBL/GenBank/DDBJ whole genome shotgun (WGS) entry which is preliminary data.</text>
</comment>
<feature type="compositionally biased region" description="Polar residues" evidence="5">
    <location>
        <begin position="272"/>
        <end position="287"/>
    </location>
</feature>
<feature type="transmembrane region" description="Helical" evidence="6">
    <location>
        <begin position="15"/>
        <end position="33"/>
    </location>
</feature>
<dbReference type="GO" id="GO:0005783">
    <property type="term" value="C:endoplasmic reticulum"/>
    <property type="evidence" value="ECO:0007669"/>
    <property type="project" value="TreeGrafter"/>
</dbReference>
<evidence type="ECO:0000256" key="2">
    <source>
        <dbReference type="ARBA" id="ARBA00022692"/>
    </source>
</evidence>
<feature type="transmembrane region" description="Helical" evidence="6">
    <location>
        <begin position="76"/>
        <end position="96"/>
    </location>
</feature>
<evidence type="ECO:0000313" key="7">
    <source>
        <dbReference type="EMBL" id="OXG22370.1"/>
    </source>
</evidence>
<evidence type="ECO:0000256" key="5">
    <source>
        <dbReference type="SAM" id="MobiDB-lite"/>
    </source>
</evidence>
<dbReference type="Proteomes" id="UP000199727">
    <property type="component" value="Unassembled WGS sequence"/>
</dbReference>